<feature type="region of interest" description="Disordered" evidence="1">
    <location>
        <begin position="73"/>
        <end position="93"/>
    </location>
</feature>
<name>A0ABN8VDL0_STRGL</name>
<dbReference type="Gene3D" id="1.50.10.10">
    <property type="match status" value="1"/>
</dbReference>
<protein>
    <submittedName>
        <fullName evidence="2">Uncharacterized protein</fullName>
    </submittedName>
</protein>
<evidence type="ECO:0000313" key="2">
    <source>
        <dbReference type="EMBL" id="CAH9419847.1"/>
    </source>
</evidence>
<accession>A0ABN8VDL0</accession>
<keyword evidence="3" id="KW-1185">Reference proteome</keyword>
<evidence type="ECO:0000256" key="1">
    <source>
        <dbReference type="SAM" id="MobiDB-lite"/>
    </source>
</evidence>
<dbReference type="RefSeq" id="WP_128863209.1">
    <property type="nucleotide sequence ID" value="NZ_CAKXYP010000028.1"/>
</dbReference>
<reference evidence="2" key="1">
    <citation type="submission" date="2022-03" db="EMBL/GenBank/DDBJ databases">
        <authorList>
            <person name="Leyn A S."/>
        </authorList>
    </citation>
    <scope>NUCLEOTIDE SEQUENCE</scope>
    <source>
        <strain evidence="2">Streptomyces globisporus 4-3</strain>
    </source>
</reference>
<dbReference type="EMBL" id="CAKXYP010000028">
    <property type="protein sequence ID" value="CAH9419847.1"/>
    <property type="molecule type" value="Genomic_DNA"/>
</dbReference>
<gene>
    <name evidence="2" type="ORF">SGL43_06903</name>
</gene>
<evidence type="ECO:0000313" key="3">
    <source>
        <dbReference type="Proteomes" id="UP001154015"/>
    </source>
</evidence>
<dbReference type="Proteomes" id="UP001154015">
    <property type="component" value="Unassembled WGS sequence"/>
</dbReference>
<proteinExistence type="predicted"/>
<comment type="caution">
    <text evidence="2">The sequence shown here is derived from an EMBL/GenBank/DDBJ whole genome shotgun (WGS) entry which is preliminary data.</text>
</comment>
<organism evidence="2 3">
    <name type="scientific">Streptomyces globisporus</name>
    <dbReference type="NCBI Taxonomy" id="1908"/>
    <lineage>
        <taxon>Bacteria</taxon>
        <taxon>Bacillati</taxon>
        <taxon>Actinomycetota</taxon>
        <taxon>Actinomycetes</taxon>
        <taxon>Kitasatosporales</taxon>
        <taxon>Streptomycetaceae</taxon>
        <taxon>Streptomyces</taxon>
    </lineage>
</organism>
<dbReference type="InterPro" id="IPR012341">
    <property type="entry name" value="6hp_glycosidase-like_sf"/>
</dbReference>
<sequence length="136" mass="14964">MASAPFLTYAGHALNEPRYIDDAVSRAVLVYDEFLDPDNVLLHHRWLSRSLQMYLATVPLDLVDLVLDRSLRSDHPGDEPFEPSGNPDLHFVGITTSRGSAAEGLGDPLLSDPDGTAPRLWLPIVRADHRSAPRVG</sequence>